<evidence type="ECO:0000313" key="1">
    <source>
        <dbReference type="EMBL" id="MDV6234319.1"/>
    </source>
</evidence>
<keyword evidence="2" id="KW-1185">Reference proteome</keyword>
<dbReference type="EMBL" id="NPEF02000001">
    <property type="protein sequence ID" value="MDV6234319.1"/>
    <property type="molecule type" value="Genomic_DNA"/>
</dbReference>
<reference evidence="1 2" key="1">
    <citation type="journal article" date="2018" name="Microb. Genom.">
        <title>Deciphering the unexplored Leptospira diversity from soils uncovers genomic evolution to virulence.</title>
        <authorList>
            <person name="Thibeaux R."/>
            <person name="Iraola G."/>
            <person name="Ferres I."/>
            <person name="Bierque E."/>
            <person name="Girault D."/>
            <person name="Soupe-Gilbert M.E."/>
            <person name="Picardeau M."/>
            <person name="Goarant C."/>
        </authorList>
    </citation>
    <scope>NUCLEOTIDE SEQUENCE [LARGE SCALE GENOMIC DNA]</scope>
    <source>
        <strain evidence="1 2">ATI7-C-A5</strain>
    </source>
</reference>
<name>A0AAE4TVR2_9LEPT</name>
<organism evidence="1 2">
    <name type="scientific">Leptospira ellisii</name>
    <dbReference type="NCBI Taxonomy" id="2023197"/>
    <lineage>
        <taxon>Bacteria</taxon>
        <taxon>Pseudomonadati</taxon>
        <taxon>Spirochaetota</taxon>
        <taxon>Spirochaetia</taxon>
        <taxon>Leptospirales</taxon>
        <taxon>Leptospiraceae</taxon>
        <taxon>Leptospira</taxon>
    </lineage>
</organism>
<dbReference type="RefSeq" id="WP_165783361.1">
    <property type="nucleotide sequence ID" value="NZ_NPEF02000001.1"/>
</dbReference>
<accession>A0AAE4TVR2</accession>
<gene>
    <name evidence="1" type="ORF">CH379_001575</name>
</gene>
<comment type="caution">
    <text evidence="1">The sequence shown here is derived from an EMBL/GenBank/DDBJ whole genome shotgun (WGS) entry which is preliminary data.</text>
</comment>
<dbReference type="AlphaFoldDB" id="A0AAE4TVR2"/>
<evidence type="ECO:0000313" key="2">
    <source>
        <dbReference type="Proteomes" id="UP000232122"/>
    </source>
</evidence>
<sequence>MNLSSNRFLQKKDLFRKEELRQKRISSLRVSGFQFKVRKYARRNRGREKRIL</sequence>
<proteinExistence type="predicted"/>
<protein>
    <submittedName>
        <fullName evidence="1">Uncharacterized protein</fullName>
    </submittedName>
</protein>
<dbReference type="Proteomes" id="UP000232122">
    <property type="component" value="Unassembled WGS sequence"/>
</dbReference>